<evidence type="ECO:0000256" key="1">
    <source>
        <dbReference type="SAM" id="MobiDB-lite"/>
    </source>
</evidence>
<sequence>LKRTIQSPRVYPTEDKATRPASTDGARTHPATTFRRMCTTNRLKLEIIEYPFQCNKRMKKTVDKYFNPKTADLKYLRLVGVVTILSAETEQELVGWVNILRKDSASVSGSMLEIQAHEIARL</sequence>
<evidence type="ECO:0000313" key="3">
    <source>
        <dbReference type="Proteomes" id="UP000704712"/>
    </source>
</evidence>
<comment type="caution">
    <text evidence="2">The sequence shown here is derived from an EMBL/GenBank/DDBJ whole genome shotgun (WGS) entry which is preliminary data.</text>
</comment>
<evidence type="ECO:0000313" key="2">
    <source>
        <dbReference type="EMBL" id="KAF4131594.1"/>
    </source>
</evidence>
<proteinExistence type="predicted"/>
<protein>
    <submittedName>
        <fullName evidence="2">Uncharacterized protein</fullName>
    </submittedName>
</protein>
<accession>A0A8S9TY79</accession>
<organism evidence="2 3">
    <name type="scientific">Phytophthora infestans</name>
    <name type="common">Potato late blight agent</name>
    <name type="synonym">Botrytis infestans</name>
    <dbReference type="NCBI Taxonomy" id="4787"/>
    <lineage>
        <taxon>Eukaryota</taxon>
        <taxon>Sar</taxon>
        <taxon>Stramenopiles</taxon>
        <taxon>Oomycota</taxon>
        <taxon>Peronosporomycetes</taxon>
        <taxon>Peronosporales</taxon>
        <taxon>Peronosporaceae</taxon>
        <taxon>Phytophthora</taxon>
    </lineage>
</organism>
<gene>
    <name evidence="2" type="ORF">GN958_ATG19216</name>
</gene>
<feature type="non-terminal residue" evidence="2">
    <location>
        <position position="122"/>
    </location>
</feature>
<name>A0A8S9TY79_PHYIN</name>
<reference evidence="2" key="1">
    <citation type="submission" date="2020-03" db="EMBL/GenBank/DDBJ databases">
        <title>Hybrid Assembly of Korean Phytophthora infestans isolates.</title>
        <authorList>
            <person name="Prokchorchik M."/>
            <person name="Lee Y."/>
            <person name="Seo J."/>
            <person name="Cho J.-H."/>
            <person name="Park Y.-E."/>
            <person name="Jang D.-C."/>
            <person name="Im J.-S."/>
            <person name="Choi J.-G."/>
            <person name="Park H.-J."/>
            <person name="Lee G.-B."/>
            <person name="Lee Y.-G."/>
            <person name="Hong S.-Y."/>
            <person name="Cho K."/>
            <person name="Sohn K.H."/>
        </authorList>
    </citation>
    <scope>NUCLEOTIDE SEQUENCE</scope>
    <source>
        <strain evidence="2">KR_2_A2</strain>
    </source>
</reference>
<dbReference type="Proteomes" id="UP000704712">
    <property type="component" value="Unassembled WGS sequence"/>
</dbReference>
<dbReference type="AlphaFoldDB" id="A0A8S9TY79"/>
<feature type="region of interest" description="Disordered" evidence="1">
    <location>
        <begin position="1"/>
        <end position="33"/>
    </location>
</feature>
<dbReference type="EMBL" id="JAACNO010002710">
    <property type="protein sequence ID" value="KAF4131594.1"/>
    <property type="molecule type" value="Genomic_DNA"/>
</dbReference>